<dbReference type="NCBIfam" id="TIGR02532">
    <property type="entry name" value="IV_pilin_GFxxxE"/>
    <property type="match status" value="1"/>
</dbReference>
<evidence type="ECO:0000313" key="1">
    <source>
        <dbReference type="EMBL" id="PUE60662.1"/>
    </source>
</evidence>
<dbReference type="RefSeq" id="WP_108360050.1">
    <property type="nucleotide sequence ID" value="NZ_NESP01000001.1"/>
</dbReference>
<dbReference type="InterPro" id="IPR045584">
    <property type="entry name" value="Pilin-like"/>
</dbReference>
<dbReference type="SUPFAM" id="SSF54523">
    <property type="entry name" value="Pili subunits"/>
    <property type="match status" value="1"/>
</dbReference>
<name>A0A315EXD0_9BURK</name>
<keyword evidence="2" id="KW-1185">Reference proteome</keyword>
<reference evidence="1 2" key="1">
    <citation type="submission" date="2017-04" db="EMBL/GenBank/DDBJ databases">
        <title>Unexpected and diverse lifestyles within the genus Limnohabitans.</title>
        <authorList>
            <person name="Kasalicky V."/>
            <person name="Mehrshad M."/>
            <person name="Andrei S.-A."/>
            <person name="Salcher M."/>
            <person name="Kratochvilova H."/>
            <person name="Simek K."/>
            <person name="Ghai R."/>
        </authorList>
    </citation>
    <scope>NUCLEOTIDE SEQUENCE [LARGE SCALE GENOMIC DNA]</scope>
    <source>
        <strain evidence="1 2">MWH-C5</strain>
    </source>
</reference>
<evidence type="ECO:0000313" key="2">
    <source>
        <dbReference type="Proteomes" id="UP000251341"/>
    </source>
</evidence>
<proteinExistence type="predicted"/>
<sequence length="173" mass="19478">MQTLGFLFFQRPNLRGFSLVELLACLAIMAVTAALAVPNWQRFQERSRVEATRDQLVNDLQSARLRAMQRGETLQLARLRDCTWVTSANNDWSCGWELRVKSSQTVLQTSQNSTPLQVTFTKSDPIDISQRGDLGTVGDRWVIKSRQIALNIANTLCLSSASRLRWQSGESCS</sequence>
<protein>
    <submittedName>
        <fullName evidence="1">Uncharacterized protein</fullName>
    </submittedName>
</protein>
<dbReference type="AlphaFoldDB" id="A0A315EXD0"/>
<gene>
    <name evidence="1" type="ORF">B9Z44_01915</name>
</gene>
<dbReference type="Gene3D" id="3.30.700.10">
    <property type="entry name" value="Glycoprotein, Type 4 Pilin"/>
    <property type="match status" value="1"/>
</dbReference>
<dbReference type="Proteomes" id="UP000251341">
    <property type="component" value="Unassembled WGS sequence"/>
</dbReference>
<dbReference type="EMBL" id="NESP01000001">
    <property type="protein sequence ID" value="PUE60662.1"/>
    <property type="molecule type" value="Genomic_DNA"/>
</dbReference>
<organism evidence="1 2">
    <name type="scientific">Limnohabitans curvus</name>
    <dbReference type="NCBI Taxonomy" id="323423"/>
    <lineage>
        <taxon>Bacteria</taxon>
        <taxon>Pseudomonadati</taxon>
        <taxon>Pseudomonadota</taxon>
        <taxon>Betaproteobacteria</taxon>
        <taxon>Burkholderiales</taxon>
        <taxon>Comamonadaceae</taxon>
        <taxon>Limnohabitans</taxon>
    </lineage>
</organism>
<comment type="caution">
    <text evidence="1">The sequence shown here is derived from an EMBL/GenBank/DDBJ whole genome shotgun (WGS) entry which is preliminary data.</text>
</comment>
<dbReference type="InterPro" id="IPR012902">
    <property type="entry name" value="N_methyl_site"/>
</dbReference>
<dbReference type="Pfam" id="PF07963">
    <property type="entry name" value="N_methyl"/>
    <property type="match status" value="1"/>
</dbReference>
<accession>A0A315EXD0</accession>